<feature type="region of interest" description="Disordered" evidence="1">
    <location>
        <begin position="43"/>
        <end position="67"/>
    </location>
</feature>
<comment type="caution">
    <text evidence="2">The sequence shown here is derived from an EMBL/GenBank/DDBJ whole genome shotgun (WGS) entry which is preliminary data.</text>
</comment>
<dbReference type="EMBL" id="BPLR01009749">
    <property type="protein sequence ID" value="GIY34273.1"/>
    <property type="molecule type" value="Genomic_DNA"/>
</dbReference>
<evidence type="ECO:0000313" key="2">
    <source>
        <dbReference type="EMBL" id="GIY34273.1"/>
    </source>
</evidence>
<keyword evidence="3" id="KW-1185">Reference proteome</keyword>
<evidence type="ECO:0000313" key="3">
    <source>
        <dbReference type="Proteomes" id="UP001054945"/>
    </source>
</evidence>
<evidence type="ECO:0008006" key="4">
    <source>
        <dbReference type="Google" id="ProtNLM"/>
    </source>
</evidence>
<gene>
    <name evidence="2" type="ORF">CEXT_580251</name>
</gene>
<reference evidence="2 3" key="1">
    <citation type="submission" date="2021-06" db="EMBL/GenBank/DDBJ databases">
        <title>Caerostris extrusa draft genome.</title>
        <authorList>
            <person name="Kono N."/>
            <person name="Arakawa K."/>
        </authorList>
    </citation>
    <scope>NUCLEOTIDE SEQUENCE [LARGE SCALE GENOMIC DNA]</scope>
</reference>
<name>A0AAV4SIM7_CAEEX</name>
<dbReference type="AlphaFoldDB" id="A0AAV4SIM7"/>
<accession>A0AAV4SIM7</accession>
<protein>
    <recommendedName>
        <fullName evidence="4">Secreted protein</fullName>
    </recommendedName>
</protein>
<proteinExistence type="predicted"/>
<organism evidence="2 3">
    <name type="scientific">Caerostris extrusa</name>
    <name type="common">Bark spider</name>
    <name type="synonym">Caerostris bankana</name>
    <dbReference type="NCBI Taxonomy" id="172846"/>
    <lineage>
        <taxon>Eukaryota</taxon>
        <taxon>Metazoa</taxon>
        <taxon>Ecdysozoa</taxon>
        <taxon>Arthropoda</taxon>
        <taxon>Chelicerata</taxon>
        <taxon>Arachnida</taxon>
        <taxon>Araneae</taxon>
        <taxon>Araneomorphae</taxon>
        <taxon>Entelegynae</taxon>
        <taxon>Araneoidea</taxon>
        <taxon>Araneidae</taxon>
        <taxon>Caerostris</taxon>
    </lineage>
</organism>
<evidence type="ECO:0000256" key="1">
    <source>
        <dbReference type="SAM" id="MobiDB-lite"/>
    </source>
</evidence>
<dbReference type="Proteomes" id="UP001054945">
    <property type="component" value="Unassembled WGS sequence"/>
</dbReference>
<sequence>MGPKQKGQGFFVDIALWFIVRSLCFCLSLARTEQEDLRFPKLQSHPPAFSRYRTRRPKSRERETEKNESCCLYLPGVIGPVQCNIGLKCQNTLPVSRRIFPAYQLTGVEPCFCSTSLSYQSPKRT</sequence>